<dbReference type="AlphaFoldDB" id="A0AA35YSN5"/>
<accession>A0AA35YSN5</accession>
<feature type="region of interest" description="Disordered" evidence="1">
    <location>
        <begin position="27"/>
        <end position="58"/>
    </location>
</feature>
<proteinExistence type="predicted"/>
<evidence type="ECO:0000256" key="1">
    <source>
        <dbReference type="SAM" id="MobiDB-lite"/>
    </source>
</evidence>
<reference evidence="2" key="1">
    <citation type="submission" date="2023-04" db="EMBL/GenBank/DDBJ databases">
        <authorList>
            <person name="Vijverberg K."/>
            <person name="Xiong W."/>
            <person name="Schranz E."/>
        </authorList>
    </citation>
    <scope>NUCLEOTIDE SEQUENCE</scope>
</reference>
<gene>
    <name evidence="2" type="ORF">LSALG_LOCUS19017</name>
</gene>
<protein>
    <submittedName>
        <fullName evidence="2">Uncharacterized protein</fullName>
    </submittedName>
</protein>
<keyword evidence="3" id="KW-1185">Reference proteome</keyword>
<name>A0AA35YSN5_LACSI</name>
<dbReference type="EMBL" id="OX465080">
    <property type="protein sequence ID" value="CAI9279202.1"/>
    <property type="molecule type" value="Genomic_DNA"/>
</dbReference>
<evidence type="ECO:0000313" key="2">
    <source>
        <dbReference type="EMBL" id="CAI9279202.1"/>
    </source>
</evidence>
<sequence>MTVSRATSRGVRTQLDGEVNEFLKTPMVSSTRKKGTTTSTHQETLKKETTTTTTTTTIQKAYNTRRSTRLSAKKFEGLEVIERERSEPIKLDSFLDELKDLGTQSDKNSDEI</sequence>
<dbReference type="Proteomes" id="UP001177003">
    <property type="component" value="Chromosome 4"/>
</dbReference>
<evidence type="ECO:0000313" key="3">
    <source>
        <dbReference type="Proteomes" id="UP001177003"/>
    </source>
</evidence>
<organism evidence="2 3">
    <name type="scientific">Lactuca saligna</name>
    <name type="common">Willowleaf lettuce</name>
    <dbReference type="NCBI Taxonomy" id="75948"/>
    <lineage>
        <taxon>Eukaryota</taxon>
        <taxon>Viridiplantae</taxon>
        <taxon>Streptophyta</taxon>
        <taxon>Embryophyta</taxon>
        <taxon>Tracheophyta</taxon>
        <taxon>Spermatophyta</taxon>
        <taxon>Magnoliopsida</taxon>
        <taxon>eudicotyledons</taxon>
        <taxon>Gunneridae</taxon>
        <taxon>Pentapetalae</taxon>
        <taxon>asterids</taxon>
        <taxon>campanulids</taxon>
        <taxon>Asterales</taxon>
        <taxon>Asteraceae</taxon>
        <taxon>Cichorioideae</taxon>
        <taxon>Cichorieae</taxon>
        <taxon>Lactucinae</taxon>
        <taxon>Lactuca</taxon>
    </lineage>
</organism>